<reference evidence="2 3" key="1">
    <citation type="submission" date="2019-12" db="EMBL/GenBank/DDBJ databases">
        <title>Comparative genomics gives insights into the taxonomy of the Azoarcus-Aromatoleum group and reveals separate origins of nif in the plant-associated Azoarcus and non-plant-associated Aromatoleum sub-groups.</title>
        <authorList>
            <person name="Lafos M."/>
            <person name="Maluk M."/>
            <person name="Batista M."/>
            <person name="Junghare M."/>
            <person name="Carmona M."/>
            <person name="Faoro H."/>
            <person name="Cruz L.M."/>
            <person name="Battistoni F."/>
            <person name="De Souza E."/>
            <person name="Pedrosa F."/>
            <person name="Chen W.-M."/>
            <person name="Poole P.S."/>
            <person name="Dixon R.A."/>
            <person name="James E.K."/>
        </authorList>
    </citation>
    <scope>NUCLEOTIDE SEQUENCE [LARGE SCALE GENOMIC DNA]</scope>
    <source>
        <strain evidence="2 3">T</strain>
    </source>
</reference>
<name>A0ABX1NI80_9RHOO</name>
<evidence type="ECO:0000256" key="1">
    <source>
        <dbReference type="SAM" id="SignalP"/>
    </source>
</evidence>
<dbReference type="Proteomes" id="UP000634522">
    <property type="component" value="Unassembled WGS sequence"/>
</dbReference>
<feature type="signal peptide" evidence="1">
    <location>
        <begin position="1"/>
        <end position="26"/>
    </location>
</feature>
<keyword evidence="1" id="KW-0732">Signal</keyword>
<comment type="caution">
    <text evidence="2">The sequence shown here is derived from an EMBL/GenBank/DDBJ whole genome shotgun (WGS) entry which is preliminary data.</text>
</comment>
<accession>A0ABX1NI80</accession>
<dbReference type="Pfam" id="PF06980">
    <property type="entry name" value="DUF1302"/>
    <property type="match status" value="1"/>
</dbReference>
<dbReference type="RefSeq" id="WP_169141544.1">
    <property type="nucleotide sequence ID" value="NZ_WTVS01000033.1"/>
</dbReference>
<gene>
    <name evidence="2" type="ORF">GPA27_15865</name>
</gene>
<evidence type="ECO:0000313" key="3">
    <source>
        <dbReference type="Proteomes" id="UP000634522"/>
    </source>
</evidence>
<dbReference type="EMBL" id="WTVS01000033">
    <property type="protein sequence ID" value="NMF98858.1"/>
    <property type="molecule type" value="Genomic_DNA"/>
</dbReference>
<protein>
    <submittedName>
        <fullName evidence="2">DUF1302 family protein</fullName>
    </submittedName>
</protein>
<feature type="chain" id="PRO_5045264215" evidence="1">
    <location>
        <begin position="27"/>
        <end position="603"/>
    </location>
</feature>
<keyword evidence="3" id="KW-1185">Reference proteome</keyword>
<proteinExistence type="predicted"/>
<evidence type="ECO:0000313" key="2">
    <source>
        <dbReference type="EMBL" id="NMF98858.1"/>
    </source>
</evidence>
<dbReference type="InterPro" id="IPR010727">
    <property type="entry name" value="DUF1302"/>
</dbReference>
<sequence>MNTKAFGFTRSSLWIAALLAPASTLAAEWQFSGFVREEIAVRVGGEDNPANQQGNVFNGKAVPNTGLGPFLAPGVAPATLTRPGSLKDSNTFNMFATRVELAADGKLSESLAAHVKLRGFYDGIGQVDGAFRKENLFEQEFRGSRGGTPFEVARKDWMLDIPAAYLDYNDGPLWLRFGNQQIAWGESIFFRVLDVPNGIDLRRHSILDVAAEEYSDKRVPSLALRGSFRVNNDWEVEGFTQRFQPTILPGDNSPYNTIPSQFAVQERAGYDKVKDDWTFGGRVRGKLGDFGVQLMAVNRRNPDGVVKWTDSRKGVLANTAFEAGTGQGIYSAAEWFHYASLVGLDGIGGLESALNEFPATLGLGSAAVAAGCGGTVSGGKISLPNKAATSCVLDTFFDPVAGLGNLRGHIAREFPRENVFGFSVNHVFEGEPDSFLDQLVGRFELSWTPDKKFTNPTLSRRYVEENETQFAFIVEKYHKFSADIPATYIVAQWLHKTASDLFGRHLSGLDNKPGERPKGLDSFNAVALAIQQPSKTLEWRGDLTMLTDLRGGWLIQPGVKWKPNKSFQLDLYGNILRSDGGGDDFGANLQSANEVFMRGTFYF</sequence>
<organism evidence="2 3">
    <name type="scientific">Aromatoleum toluolicum</name>
    <dbReference type="NCBI Taxonomy" id="90060"/>
    <lineage>
        <taxon>Bacteria</taxon>
        <taxon>Pseudomonadati</taxon>
        <taxon>Pseudomonadota</taxon>
        <taxon>Betaproteobacteria</taxon>
        <taxon>Rhodocyclales</taxon>
        <taxon>Rhodocyclaceae</taxon>
        <taxon>Aromatoleum</taxon>
    </lineage>
</organism>